<organism evidence="2 3">
    <name type="scientific">Thalassovita taeanensis</name>
    <dbReference type="NCBI Taxonomy" id="657014"/>
    <lineage>
        <taxon>Bacteria</taxon>
        <taxon>Pseudomonadati</taxon>
        <taxon>Pseudomonadota</taxon>
        <taxon>Alphaproteobacteria</taxon>
        <taxon>Rhodobacterales</taxon>
        <taxon>Roseobacteraceae</taxon>
        <taxon>Thalassovita</taxon>
    </lineage>
</organism>
<protein>
    <submittedName>
        <fullName evidence="2">Uncharacterized protein</fullName>
    </submittedName>
</protein>
<dbReference type="OrthoDB" id="7875768at2"/>
<feature type="compositionally biased region" description="Acidic residues" evidence="1">
    <location>
        <begin position="179"/>
        <end position="188"/>
    </location>
</feature>
<keyword evidence="3" id="KW-1185">Reference proteome</keyword>
<feature type="compositionally biased region" description="Acidic residues" evidence="1">
    <location>
        <begin position="218"/>
        <end position="234"/>
    </location>
</feature>
<gene>
    <name evidence="2" type="ORF">SAMN04488092_10627</name>
</gene>
<reference evidence="2 3" key="1">
    <citation type="submission" date="2016-10" db="EMBL/GenBank/DDBJ databases">
        <authorList>
            <person name="de Groot N.N."/>
        </authorList>
    </citation>
    <scope>NUCLEOTIDE SEQUENCE [LARGE SCALE GENOMIC DNA]</scope>
    <source>
        <strain evidence="2 3">DSM 22007</strain>
    </source>
</reference>
<proteinExistence type="predicted"/>
<accession>A0A1H9FDC8</accession>
<feature type="compositionally biased region" description="Acidic residues" evidence="1">
    <location>
        <begin position="132"/>
        <end position="142"/>
    </location>
</feature>
<dbReference type="RefSeq" id="WP_090269741.1">
    <property type="nucleotide sequence ID" value="NZ_FOEP01000006.1"/>
</dbReference>
<feature type="region of interest" description="Disordered" evidence="1">
    <location>
        <begin position="88"/>
        <end position="115"/>
    </location>
</feature>
<dbReference type="Proteomes" id="UP000198634">
    <property type="component" value="Unassembled WGS sequence"/>
</dbReference>
<dbReference type="STRING" id="657014.SAMN04488092_10627"/>
<evidence type="ECO:0000256" key="1">
    <source>
        <dbReference type="SAM" id="MobiDB-lite"/>
    </source>
</evidence>
<feature type="compositionally biased region" description="Acidic residues" evidence="1">
    <location>
        <begin position="158"/>
        <end position="171"/>
    </location>
</feature>
<feature type="region of interest" description="Disordered" evidence="1">
    <location>
        <begin position="47"/>
        <end position="72"/>
    </location>
</feature>
<name>A0A1H9FDC8_9RHOB</name>
<dbReference type="AlphaFoldDB" id="A0A1H9FDC8"/>
<feature type="region of interest" description="Disordered" evidence="1">
    <location>
        <begin position="127"/>
        <end position="238"/>
    </location>
</feature>
<evidence type="ECO:0000313" key="2">
    <source>
        <dbReference type="EMBL" id="SEQ35328.1"/>
    </source>
</evidence>
<evidence type="ECO:0000313" key="3">
    <source>
        <dbReference type="Proteomes" id="UP000198634"/>
    </source>
</evidence>
<sequence length="294" mass="32196">MSDPVTNVEIEDVLSSIRRLVSEDARPRVLTPKAPSRLVLTPALRVADAPTPVQDTEDHGAPSQPDVTEPAQVEDVPAEAAFFAHVQPSVEPVSDAPHLDEAAAEEAEHDDDSLTLEDRIAELEAVVAGQDDQWEPDGEGNDDYAGGAVGSLQWEDHLPEEDEAEDVEEWTEAQKDAVEEAEFVEDAPSDSSTPLTDWDEDALAEPPLMQDTRAQPEVDAELEVDDGLDSDPPEADLGLLASDDTILDEESLRELVADIVRQELQGVLGERITRNVRKLVRREIHRALTSQELE</sequence>
<feature type="compositionally biased region" description="Acidic residues" evidence="1">
    <location>
        <begin position="102"/>
        <end position="115"/>
    </location>
</feature>
<dbReference type="EMBL" id="FOEP01000006">
    <property type="protein sequence ID" value="SEQ35328.1"/>
    <property type="molecule type" value="Genomic_DNA"/>
</dbReference>